<organism evidence="2 3">
    <name type="scientific">Pontibacillus marinus BH030004 = DSM 16465</name>
    <dbReference type="NCBI Taxonomy" id="1385511"/>
    <lineage>
        <taxon>Bacteria</taxon>
        <taxon>Bacillati</taxon>
        <taxon>Bacillota</taxon>
        <taxon>Bacilli</taxon>
        <taxon>Bacillales</taxon>
        <taxon>Bacillaceae</taxon>
        <taxon>Pontibacillus</taxon>
    </lineage>
</organism>
<evidence type="ECO:0000313" key="2">
    <source>
        <dbReference type="EMBL" id="KGX89808.1"/>
    </source>
</evidence>
<dbReference type="STRING" id="1385511.GCA_000425225_01892"/>
<reference evidence="2 3" key="1">
    <citation type="submission" date="2013-08" db="EMBL/GenBank/DDBJ databases">
        <authorList>
            <person name="Huang J."/>
            <person name="Wang G."/>
        </authorList>
    </citation>
    <scope>NUCLEOTIDE SEQUENCE [LARGE SCALE GENOMIC DNA]</scope>
    <source>
        <strain evidence="2 3">BH030004</strain>
    </source>
</reference>
<dbReference type="Gene3D" id="1.10.3210.10">
    <property type="entry name" value="Hypothetical protein af1432"/>
    <property type="match status" value="1"/>
</dbReference>
<dbReference type="eggNOG" id="COG2206">
    <property type="taxonomic scope" value="Bacteria"/>
</dbReference>
<name>A0A0A5GF10_9BACI</name>
<dbReference type="InterPro" id="IPR003607">
    <property type="entry name" value="HD/PDEase_dom"/>
</dbReference>
<comment type="caution">
    <text evidence="2">The sequence shown here is derived from an EMBL/GenBank/DDBJ whole genome shotgun (WGS) entry which is preliminary data.</text>
</comment>
<evidence type="ECO:0000259" key="1">
    <source>
        <dbReference type="PROSITE" id="PS51832"/>
    </source>
</evidence>
<dbReference type="InterPro" id="IPR037522">
    <property type="entry name" value="HD_GYP_dom"/>
</dbReference>
<dbReference type="SMART" id="SM00471">
    <property type="entry name" value="HDc"/>
    <property type="match status" value="1"/>
</dbReference>
<dbReference type="RefSeq" id="WP_027445915.1">
    <property type="nucleotide sequence ID" value="NZ_AULJ01000019.1"/>
</dbReference>
<proteinExistence type="predicted"/>
<dbReference type="SUPFAM" id="SSF109604">
    <property type="entry name" value="HD-domain/PDEase-like"/>
    <property type="match status" value="1"/>
</dbReference>
<dbReference type="PROSITE" id="PS51832">
    <property type="entry name" value="HD_GYP"/>
    <property type="match status" value="1"/>
</dbReference>
<keyword evidence="3" id="KW-1185">Reference proteome</keyword>
<evidence type="ECO:0000313" key="3">
    <source>
        <dbReference type="Proteomes" id="UP000030403"/>
    </source>
</evidence>
<dbReference type="PANTHER" id="PTHR43155:SF2">
    <property type="entry name" value="CYCLIC DI-GMP PHOSPHODIESTERASE PA4108"/>
    <property type="match status" value="1"/>
</dbReference>
<dbReference type="Proteomes" id="UP000030403">
    <property type="component" value="Unassembled WGS sequence"/>
</dbReference>
<dbReference type="OrthoDB" id="9759601at2"/>
<protein>
    <recommendedName>
        <fullName evidence="1">HD-GYP domain-containing protein</fullName>
    </recommendedName>
</protein>
<dbReference type="Pfam" id="PF13487">
    <property type="entry name" value="HD_5"/>
    <property type="match status" value="1"/>
</dbReference>
<dbReference type="EMBL" id="AVPF01000012">
    <property type="protein sequence ID" value="KGX89808.1"/>
    <property type="molecule type" value="Genomic_DNA"/>
</dbReference>
<accession>A0A0A5GF10</accession>
<feature type="domain" description="HD-GYP" evidence="1">
    <location>
        <begin position="110"/>
        <end position="296"/>
    </location>
</feature>
<sequence>MKYRPIDQLEQSDRLGRNIYANDGRVLLGKGISLTIGLIGRLKRMGVHAVYVMDDEEEGKDIPESEDESSISDKTKREVMKNLSESLGIIQEGKDFHTKDLGQTTKNIIDELLHNKDVLLQLEDIRTKDNELLIHSMHVTVMSVLVGIKLQYTNKELIELGIGAILHDVGKVGKKQKDGLAANEHHAWIGFNTLRKNREISTVSAHVAFQHHEYLDGSGEPRGVKGENIHPYARIVSVANTYDNLVSPQDGSQPLLPYEAGEQIMGLAGEKFDRDVVWQFLRSVAFYPNGSNVHLSNGSIATIVGQNKGLPQRPIVRIFSNNTTNQYMHYDVEEINLAKAPTLFINRMVQD</sequence>
<dbReference type="PANTHER" id="PTHR43155">
    <property type="entry name" value="CYCLIC DI-GMP PHOSPHODIESTERASE PA4108-RELATED"/>
    <property type="match status" value="1"/>
</dbReference>
<gene>
    <name evidence="2" type="ORF">N783_04250</name>
</gene>
<dbReference type="AlphaFoldDB" id="A0A0A5GF10"/>
<dbReference type="CDD" id="cd00077">
    <property type="entry name" value="HDc"/>
    <property type="match status" value="1"/>
</dbReference>